<evidence type="ECO:0008006" key="4">
    <source>
        <dbReference type="Google" id="ProtNLM"/>
    </source>
</evidence>
<comment type="caution">
    <text evidence="2">The sequence shown here is derived from an EMBL/GenBank/DDBJ whole genome shotgun (WGS) entry which is preliminary data.</text>
</comment>
<protein>
    <recommendedName>
        <fullName evidence="4">Outer membrane protein beta-barrel domain-containing protein</fullName>
    </recommendedName>
</protein>
<sequence>MHPLRPFLYALALTPGLPLAQTPDAAAWRFQVTPYVWMAGSAGDMRPTAQAPTLHSRKSFSEILNHLDGAFFLHATARQQRFVALGDVTYASLSDAGKLPPGVSIRGKLRQTSISALAGYQLLHDHPRHNLDALGGVRFWHIRTSVTVPALQRRASGSADWVDPVIAVRLRSQLAPRWSSLLYADVGGFGVGARSTWQVMGSINYALKDNVHLSLGYRHLAVDYRKNGMLLNIQQGGPLLGATWQF</sequence>
<dbReference type="RefSeq" id="WP_377725951.1">
    <property type="nucleotide sequence ID" value="NZ_JBHSEW010000007.1"/>
</dbReference>
<name>A0ABV9H0L1_9BURK</name>
<evidence type="ECO:0000313" key="2">
    <source>
        <dbReference type="EMBL" id="MFC4622505.1"/>
    </source>
</evidence>
<dbReference type="EMBL" id="JBHSEW010000007">
    <property type="protein sequence ID" value="MFC4622505.1"/>
    <property type="molecule type" value="Genomic_DNA"/>
</dbReference>
<reference evidence="3" key="1">
    <citation type="journal article" date="2019" name="Int. J. Syst. Evol. Microbiol.">
        <title>The Global Catalogue of Microorganisms (GCM) 10K type strain sequencing project: providing services to taxonomists for standard genome sequencing and annotation.</title>
        <authorList>
            <consortium name="The Broad Institute Genomics Platform"/>
            <consortium name="The Broad Institute Genome Sequencing Center for Infectious Disease"/>
            <person name="Wu L."/>
            <person name="Ma J."/>
        </authorList>
    </citation>
    <scope>NUCLEOTIDE SEQUENCE [LARGE SCALE GENOMIC DNA]</scope>
    <source>
        <strain evidence="3">JCM 11650</strain>
    </source>
</reference>
<feature type="chain" id="PRO_5046085155" description="Outer membrane protein beta-barrel domain-containing protein" evidence="1">
    <location>
        <begin position="21"/>
        <end position="246"/>
    </location>
</feature>
<proteinExistence type="predicted"/>
<organism evidence="2 3">
    <name type="scientific">Comamonas nitrativorans</name>
    <dbReference type="NCBI Taxonomy" id="108437"/>
    <lineage>
        <taxon>Bacteria</taxon>
        <taxon>Pseudomonadati</taxon>
        <taxon>Pseudomonadota</taxon>
        <taxon>Betaproteobacteria</taxon>
        <taxon>Burkholderiales</taxon>
        <taxon>Comamonadaceae</taxon>
        <taxon>Comamonas</taxon>
    </lineage>
</organism>
<dbReference type="Proteomes" id="UP001595967">
    <property type="component" value="Unassembled WGS sequence"/>
</dbReference>
<evidence type="ECO:0000313" key="3">
    <source>
        <dbReference type="Proteomes" id="UP001595967"/>
    </source>
</evidence>
<keyword evidence="3" id="KW-1185">Reference proteome</keyword>
<evidence type="ECO:0000256" key="1">
    <source>
        <dbReference type="SAM" id="SignalP"/>
    </source>
</evidence>
<feature type="signal peptide" evidence="1">
    <location>
        <begin position="1"/>
        <end position="20"/>
    </location>
</feature>
<gene>
    <name evidence="2" type="ORF">ACFO3A_09780</name>
</gene>
<accession>A0ABV9H0L1</accession>
<keyword evidence="1" id="KW-0732">Signal</keyword>